<sequence length="113" mass="13371">MKYTDIKFLGAIWQVLAEHTGYELMKKVCQDVVKYNIETNHNIGQDLVFILYDSFYKAQNIILSKCREELIEQSTIISYRGIPTYKPQENDYDIRKLENKIQSLALQLKKKSY</sequence>
<dbReference type="AlphaFoldDB" id="A0A0V8A023"/>
<dbReference type="EMBL" id="LMTZ01000003">
    <property type="protein sequence ID" value="KST70140.1"/>
    <property type="molecule type" value="Genomic_DNA"/>
</dbReference>
<evidence type="ECO:0000313" key="2">
    <source>
        <dbReference type="Proteomes" id="UP000053372"/>
    </source>
</evidence>
<dbReference type="RefSeq" id="WP_153009508.1">
    <property type="nucleotide sequence ID" value="NZ_LMTZ01000003.1"/>
</dbReference>
<dbReference type="Proteomes" id="UP000053372">
    <property type="component" value="Unassembled WGS sequence"/>
</dbReference>
<keyword evidence="2" id="KW-1185">Reference proteome</keyword>
<evidence type="ECO:0000313" key="1">
    <source>
        <dbReference type="EMBL" id="KST70140.1"/>
    </source>
</evidence>
<proteinExistence type="predicted"/>
<name>A0A0V8A023_9CYAN</name>
<reference evidence="1 2" key="1">
    <citation type="journal article" date="2015" name="Genome Announc.">
        <title>Draft Genome of the Euendolithic (true boring) Cyanobacterium Mastigocoleus testarum strain BC008.</title>
        <authorList>
            <person name="Guida B.S."/>
            <person name="Garcia-Pichel F."/>
        </authorList>
    </citation>
    <scope>NUCLEOTIDE SEQUENCE [LARGE SCALE GENOMIC DNA]</scope>
    <source>
        <strain evidence="1 2">BC008</strain>
    </source>
</reference>
<comment type="caution">
    <text evidence="1">The sequence shown here is derived from an EMBL/GenBank/DDBJ whole genome shotgun (WGS) entry which is preliminary data.</text>
</comment>
<gene>
    <name evidence="1" type="ORF">BC008_06825</name>
</gene>
<organism evidence="1 2">
    <name type="scientific">Mastigocoleus testarum BC008</name>
    <dbReference type="NCBI Taxonomy" id="371196"/>
    <lineage>
        <taxon>Bacteria</taxon>
        <taxon>Bacillati</taxon>
        <taxon>Cyanobacteriota</taxon>
        <taxon>Cyanophyceae</taxon>
        <taxon>Nostocales</taxon>
        <taxon>Hapalosiphonaceae</taxon>
        <taxon>Mastigocoleus</taxon>
    </lineage>
</organism>
<accession>A0A0V8A023</accession>
<protein>
    <submittedName>
        <fullName evidence="1">Uncharacterized protein</fullName>
    </submittedName>
</protein>